<accession>A0A1X7AD17</accession>
<name>A0A1X7AD17_9RHOB</name>
<protein>
    <submittedName>
        <fullName evidence="2">NAD dependent epimerase/dehydratase family protein</fullName>
    </submittedName>
</protein>
<evidence type="ECO:0000313" key="2">
    <source>
        <dbReference type="EMBL" id="SLN75873.1"/>
    </source>
</evidence>
<dbReference type="Proteomes" id="UP000193778">
    <property type="component" value="Unassembled WGS sequence"/>
</dbReference>
<dbReference type="AlphaFoldDB" id="A0A1X7AD17"/>
<proteinExistence type="predicted"/>
<feature type="domain" description="NAD-dependent epimerase/dehydratase" evidence="1">
    <location>
        <begin position="21"/>
        <end position="228"/>
    </location>
</feature>
<gene>
    <name evidence="2" type="ORF">RUM8411_04285</name>
</gene>
<dbReference type="InterPro" id="IPR036291">
    <property type="entry name" value="NAD(P)-bd_dom_sf"/>
</dbReference>
<dbReference type="InterPro" id="IPR001509">
    <property type="entry name" value="Epimerase_deHydtase"/>
</dbReference>
<dbReference type="Gene3D" id="3.40.50.720">
    <property type="entry name" value="NAD(P)-binding Rossmann-like Domain"/>
    <property type="match status" value="1"/>
</dbReference>
<dbReference type="SUPFAM" id="SSF51735">
    <property type="entry name" value="NAD(P)-binding Rossmann-fold domains"/>
    <property type="match status" value="1"/>
</dbReference>
<keyword evidence="3" id="KW-1185">Reference proteome</keyword>
<dbReference type="OrthoDB" id="7770745at2"/>
<sequence length="313" mass="34213">MKLLYWHETDQYPNGIAVLFGTGLVGGAIERAVRQAVNPVAQKMSYDWGNAETRRQQSQRIEQAAIARAADMERPQSIAVIWAAGQSGFGSTLEDMQQELETLKDVLALAGRLAAALPQAVHCLHHVSSSGGLFEGQVACGPKAEPRPLRPYGSGKMLQEQAVITMPEVARHHIYRLTSVYGHNPSGRAGLIPTLMTNAIKRRPSYIQGSLSTLRDYVLAEDVGRFMSRNILLPGDETTCTHLIAQGRPASIFEIVQMVKKAVNMPLHLQIDPHPSNARSMSFLPSATPEGWRPTPLLTGIAQVAQDVRLSLL</sequence>
<evidence type="ECO:0000313" key="3">
    <source>
        <dbReference type="Proteomes" id="UP000193778"/>
    </source>
</evidence>
<organism evidence="2 3">
    <name type="scientific">Ruegeria meonggei</name>
    <dbReference type="NCBI Taxonomy" id="1446476"/>
    <lineage>
        <taxon>Bacteria</taxon>
        <taxon>Pseudomonadati</taxon>
        <taxon>Pseudomonadota</taxon>
        <taxon>Alphaproteobacteria</taxon>
        <taxon>Rhodobacterales</taxon>
        <taxon>Roseobacteraceae</taxon>
        <taxon>Ruegeria</taxon>
    </lineage>
</organism>
<dbReference type="RefSeq" id="WP_085824724.1">
    <property type="nucleotide sequence ID" value="NZ_FWFP01000017.1"/>
</dbReference>
<dbReference type="Pfam" id="PF01370">
    <property type="entry name" value="Epimerase"/>
    <property type="match status" value="1"/>
</dbReference>
<dbReference type="EMBL" id="FWFP01000017">
    <property type="protein sequence ID" value="SLN75873.1"/>
    <property type="molecule type" value="Genomic_DNA"/>
</dbReference>
<reference evidence="3" key="1">
    <citation type="submission" date="2017-03" db="EMBL/GenBank/DDBJ databases">
        <authorList>
            <person name="Rodrigo-Torres L."/>
            <person name="Arahal R.D."/>
            <person name="Lucena T."/>
        </authorList>
    </citation>
    <scope>NUCLEOTIDE SEQUENCE [LARGE SCALE GENOMIC DNA]</scope>
    <source>
        <strain evidence="3">CECT 8411</strain>
    </source>
</reference>
<evidence type="ECO:0000259" key="1">
    <source>
        <dbReference type="Pfam" id="PF01370"/>
    </source>
</evidence>